<name>X0YRT3_9ZZZZ</name>
<dbReference type="PIRSF" id="PIRSF006278">
    <property type="entry name" value="ACCD_DCysDesulf"/>
    <property type="match status" value="1"/>
</dbReference>
<dbReference type="Pfam" id="PF00291">
    <property type="entry name" value="PALP"/>
    <property type="match status" value="1"/>
</dbReference>
<protein>
    <recommendedName>
        <fullName evidence="4">Tryptophan synthase beta chain-like PALP domain-containing protein</fullName>
    </recommendedName>
</protein>
<comment type="caution">
    <text evidence="5">The sequence shown here is derived from an EMBL/GenBank/DDBJ whole genome shotgun (WGS) entry which is preliminary data.</text>
</comment>
<accession>X0YRT3</accession>
<dbReference type="GO" id="GO:0019148">
    <property type="term" value="F:D-cysteine desulfhydrase activity"/>
    <property type="evidence" value="ECO:0007669"/>
    <property type="project" value="TreeGrafter"/>
</dbReference>
<feature type="non-terminal residue" evidence="5">
    <location>
        <position position="276"/>
    </location>
</feature>
<sequence>SIQSNYTRQLAFACNKLGLETFLFLFNPKGEKDYSIQGNLFLDLLSGAHVKIIKSDLLHITKCCEKLKEELSIKTGKKIHIMRSTEEDLALEAIGYTNCGLELYKQLNELQIPADYLYVSSADTTQAGLVVANKYIDAGWKIVGVNATGTIIDAKSNITKISNNIFKILGLKTNIRVEEIVNFSEYAGEGYGLMSPEGKKAIEIVAKTESIILDPVYSGKAMACLIDHINKGKFSKKENVVFIHTGGFSAIYAFSDEFDYSNNLIIDDKKIFFHIK</sequence>
<evidence type="ECO:0000256" key="1">
    <source>
        <dbReference type="ARBA" id="ARBA00001933"/>
    </source>
</evidence>
<keyword evidence="3" id="KW-0663">Pyridoxal phosphate</keyword>
<evidence type="ECO:0000256" key="3">
    <source>
        <dbReference type="ARBA" id="ARBA00022898"/>
    </source>
</evidence>
<feature type="non-terminal residue" evidence="5">
    <location>
        <position position="1"/>
    </location>
</feature>
<proteinExistence type="inferred from homology"/>
<dbReference type="PANTHER" id="PTHR43780:SF2">
    <property type="entry name" value="1-AMINOCYCLOPROPANE-1-CARBOXYLATE DEAMINASE-RELATED"/>
    <property type="match status" value="1"/>
</dbReference>
<dbReference type="AlphaFoldDB" id="X0YRT3"/>
<dbReference type="InterPro" id="IPR027278">
    <property type="entry name" value="ACCD_DCysDesulf"/>
</dbReference>
<reference evidence="5" key="1">
    <citation type="journal article" date="2014" name="Front. Microbiol.">
        <title>High frequency of phylogenetically diverse reductive dehalogenase-homologous genes in deep subseafloor sedimentary metagenomes.</title>
        <authorList>
            <person name="Kawai M."/>
            <person name="Futagami T."/>
            <person name="Toyoda A."/>
            <person name="Takaki Y."/>
            <person name="Nishi S."/>
            <person name="Hori S."/>
            <person name="Arai W."/>
            <person name="Tsubouchi T."/>
            <person name="Morono Y."/>
            <person name="Uchiyama I."/>
            <person name="Ito T."/>
            <person name="Fujiyama A."/>
            <person name="Inagaki F."/>
            <person name="Takami H."/>
        </authorList>
    </citation>
    <scope>NUCLEOTIDE SEQUENCE</scope>
    <source>
        <strain evidence="5">Expedition CK06-06</strain>
    </source>
</reference>
<gene>
    <name evidence="5" type="ORF">S01H4_11942</name>
</gene>
<comment type="cofactor">
    <cofactor evidence="1">
        <name>pyridoxal 5'-phosphate</name>
        <dbReference type="ChEBI" id="CHEBI:597326"/>
    </cofactor>
</comment>
<evidence type="ECO:0000256" key="2">
    <source>
        <dbReference type="ARBA" id="ARBA00008639"/>
    </source>
</evidence>
<dbReference type="EMBL" id="BART01004959">
    <property type="protein sequence ID" value="GAG59124.1"/>
    <property type="molecule type" value="Genomic_DNA"/>
</dbReference>
<dbReference type="Gene3D" id="3.40.50.1100">
    <property type="match status" value="2"/>
</dbReference>
<evidence type="ECO:0000259" key="4">
    <source>
        <dbReference type="Pfam" id="PF00291"/>
    </source>
</evidence>
<dbReference type="InterPro" id="IPR036052">
    <property type="entry name" value="TrpB-like_PALP_sf"/>
</dbReference>
<dbReference type="SUPFAM" id="SSF53686">
    <property type="entry name" value="Tryptophan synthase beta subunit-like PLP-dependent enzymes"/>
    <property type="match status" value="1"/>
</dbReference>
<evidence type="ECO:0000313" key="5">
    <source>
        <dbReference type="EMBL" id="GAG59124.1"/>
    </source>
</evidence>
<organism evidence="5">
    <name type="scientific">marine sediment metagenome</name>
    <dbReference type="NCBI Taxonomy" id="412755"/>
    <lineage>
        <taxon>unclassified sequences</taxon>
        <taxon>metagenomes</taxon>
        <taxon>ecological metagenomes</taxon>
    </lineage>
</organism>
<feature type="domain" description="Tryptophan synthase beta chain-like PALP" evidence="4">
    <location>
        <begin position="3"/>
        <end position="246"/>
    </location>
</feature>
<dbReference type="InterPro" id="IPR001926">
    <property type="entry name" value="TrpB-like_PALP"/>
</dbReference>
<dbReference type="PANTHER" id="PTHR43780">
    <property type="entry name" value="1-AMINOCYCLOPROPANE-1-CARBOXYLATE DEAMINASE-RELATED"/>
    <property type="match status" value="1"/>
</dbReference>
<comment type="similarity">
    <text evidence="2">Belongs to the ACC deaminase/D-cysteine desulfhydrase family.</text>
</comment>